<evidence type="ECO:0000256" key="2">
    <source>
        <dbReference type="ARBA" id="ARBA00010617"/>
    </source>
</evidence>
<evidence type="ECO:0000256" key="4">
    <source>
        <dbReference type="ARBA" id="ARBA00022723"/>
    </source>
</evidence>
<dbReference type="Pfam" id="PF00067">
    <property type="entry name" value="p450"/>
    <property type="match status" value="2"/>
</dbReference>
<keyword evidence="10" id="KW-1185">Reference proteome</keyword>
<dbReference type="GO" id="GO:0005506">
    <property type="term" value="F:iron ion binding"/>
    <property type="evidence" value="ECO:0007669"/>
    <property type="project" value="InterPro"/>
</dbReference>
<dbReference type="RefSeq" id="WP_158085883.1">
    <property type="nucleotide sequence ID" value="NZ_MVHG01000048.1"/>
</dbReference>
<dbReference type="PANTHER" id="PTHR46696">
    <property type="entry name" value="P450, PUTATIVE (EUROFUNG)-RELATED"/>
    <property type="match status" value="1"/>
</dbReference>
<keyword evidence="6 8" id="KW-0408">Iron</keyword>
<keyword evidence="5 8" id="KW-0560">Oxidoreductase</keyword>
<dbReference type="EMBL" id="MVHG01000048">
    <property type="protein sequence ID" value="ORA11943.1"/>
    <property type="molecule type" value="Genomic_DNA"/>
</dbReference>
<comment type="similarity">
    <text evidence="2 8">Belongs to the cytochrome P450 family.</text>
</comment>
<dbReference type="PANTHER" id="PTHR46696:SF6">
    <property type="entry name" value="P450, PUTATIVE (EUROFUNG)-RELATED"/>
    <property type="match status" value="1"/>
</dbReference>
<dbReference type="PRINTS" id="PR00359">
    <property type="entry name" value="BP450"/>
</dbReference>
<dbReference type="CDD" id="cd20625">
    <property type="entry name" value="CYP164-like"/>
    <property type="match status" value="1"/>
</dbReference>
<keyword evidence="3 8" id="KW-0349">Heme</keyword>
<organism evidence="9 10">
    <name type="scientific">Mycobacterium arosiense ATCC BAA-1401 = DSM 45069</name>
    <dbReference type="NCBI Taxonomy" id="1265311"/>
    <lineage>
        <taxon>Bacteria</taxon>
        <taxon>Bacillati</taxon>
        <taxon>Actinomycetota</taxon>
        <taxon>Actinomycetes</taxon>
        <taxon>Mycobacteriales</taxon>
        <taxon>Mycobacteriaceae</taxon>
        <taxon>Mycobacterium</taxon>
        <taxon>Mycobacterium avium complex (MAC)</taxon>
    </lineage>
</organism>
<gene>
    <name evidence="9" type="ORF">BST14_17665</name>
</gene>
<protein>
    <recommendedName>
        <fullName evidence="11">Cytochrome</fullName>
    </recommendedName>
</protein>
<evidence type="ECO:0000256" key="3">
    <source>
        <dbReference type="ARBA" id="ARBA00022617"/>
    </source>
</evidence>
<evidence type="ECO:0000313" key="9">
    <source>
        <dbReference type="EMBL" id="ORA11943.1"/>
    </source>
</evidence>
<dbReference type="PROSITE" id="PS00086">
    <property type="entry name" value="CYTOCHROME_P450"/>
    <property type="match status" value="1"/>
</dbReference>
<evidence type="ECO:0000256" key="5">
    <source>
        <dbReference type="ARBA" id="ARBA00023002"/>
    </source>
</evidence>
<evidence type="ECO:0000256" key="1">
    <source>
        <dbReference type="ARBA" id="ARBA00001971"/>
    </source>
</evidence>
<dbReference type="Proteomes" id="UP000192707">
    <property type="component" value="Unassembled WGS sequence"/>
</dbReference>
<dbReference type="AlphaFoldDB" id="A0A1W9ZCU9"/>
<dbReference type="Gene3D" id="1.10.630.10">
    <property type="entry name" value="Cytochrome P450"/>
    <property type="match status" value="1"/>
</dbReference>
<dbReference type="GO" id="GO:0004497">
    <property type="term" value="F:monooxygenase activity"/>
    <property type="evidence" value="ECO:0007669"/>
    <property type="project" value="UniProtKB-KW"/>
</dbReference>
<dbReference type="InterPro" id="IPR001128">
    <property type="entry name" value="Cyt_P450"/>
</dbReference>
<evidence type="ECO:0000256" key="7">
    <source>
        <dbReference type="ARBA" id="ARBA00023033"/>
    </source>
</evidence>
<comment type="cofactor">
    <cofactor evidence="1">
        <name>heme</name>
        <dbReference type="ChEBI" id="CHEBI:30413"/>
    </cofactor>
</comment>
<dbReference type="InterPro" id="IPR017972">
    <property type="entry name" value="Cyt_P450_CS"/>
</dbReference>
<evidence type="ECO:0000256" key="6">
    <source>
        <dbReference type="ARBA" id="ARBA00023004"/>
    </source>
</evidence>
<dbReference type="FunFam" id="1.10.630.10:FF:000018">
    <property type="entry name" value="Cytochrome P450 monooxygenase"/>
    <property type="match status" value="1"/>
</dbReference>
<evidence type="ECO:0000313" key="10">
    <source>
        <dbReference type="Proteomes" id="UP000192707"/>
    </source>
</evidence>
<name>A0A1W9ZCU9_MYCAI</name>
<reference evidence="9 10" key="1">
    <citation type="submission" date="2016-12" db="EMBL/GenBank/DDBJ databases">
        <title>The new phylogeny of genus Mycobacterium.</title>
        <authorList>
            <person name="Tortoli E."/>
            <person name="Trovato A."/>
            <person name="Cirillo D.M."/>
        </authorList>
    </citation>
    <scope>NUCLEOTIDE SEQUENCE [LARGE SCALE GENOMIC DNA]</scope>
    <source>
        <strain evidence="9 10">DSM 45069</strain>
    </source>
</reference>
<comment type="caution">
    <text evidence="9">The sequence shown here is derived from an EMBL/GenBank/DDBJ whole genome shotgun (WGS) entry which is preliminary data.</text>
</comment>
<dbReference type="GO" id="GO:0020037">
    <property type="term" value="F:heme binding"/>
    <property type="evidence" value="ECO:0007669"/>
    <property type="project" value="InterPro"/>
</dbReference>
<dbReference type="SUPFAM" id="SSF48264">
    <property type="entry name" value="Cytochrome P450"/>
    <property type="match status" value="1"/>
</dbReference>
<dbReference type="InterPro" id="IPR036396">
    <property type="entry name" value="Cyt_P450_sf"/>
</dbReference>
<dbReference type="InterPro" id="IPR002397">
    <property type="entry name" value="Cyt_P450_B"/>
</dbReference>
<evidence type="ECO:0000256" key="8">
    <source>
        <dbReference type="RuleBase" id="RU000461"/>
    </source>
</evidence>
<dbReference type="OrthoDB" id="142769at2"/>
<evidence type="ECO:0008006" key="11">
    <source>
        <dbReference type="Google" id="ProtNLM"/>
    </source>
</evidence>
<sequence>MDVNLFAPEVQTDLAAVYQALRDEGPIVWNELLGMWMATQHAENIQALREPKLFSARANADIGRAASAFIVDGMSSADPPDHARLRAPVRSAFTVRAVAELEARVIELVDEMLKPLEDGQEFDVIADFAAPLPGAVITAMMGVPVSDRAMFTSWADDLVAGNSMVASPEQADRAVVAGQALRNYFADMIELRRKAPADDLITNFIEANAGGELNESELLSNCVHLLFGGMETMTNYIGNALLALSEEPKERKRVVDDPGLMPTAVEELFRLVGPPQAMLRAVVDDTEFGGRRLAAEDRIVLLIGCANRDERVFNDPNRLELGRSVNPHLAFGSGVHFCLGAAVARLEARHALMGVLRRAPEYRVTTTELRWREGFFIRGLEELSIIAE</sequence>
<accession>A0A1W9ZCU9</accession>
<proteinExistence type="inferred from homology"/>
<keyword evidence="4 8" id="KW-0479">Metal-binding</keyword>
<dbReference type="GO" id="GO:0016705">
    <property type="term" value="F:oxidoreductase activity, acting on paired donors, with incorporation or reduction of molecular oxygen"/>
    <property type="evidence" value="ECO:0007669"/>
    <property type="project" value="InterPro"/>
</dbReference>
<keyword evidence="7 8" id="KW-0503">Monooxygenase</keyword>